<dbReference type="SMR" id="A0A482WV15"/>
<dbReference type="GO" id="GO:0034553">
    <property type="term" value="P:mitochondrial respiratory chain complex II assembly"/>
    <property type="evidence" value="ECO:0007669"/>
    <property type="project" value="TreeGrafter"/>
</dbReference>
<dbReference type="InParanoid" id="A0A482WV15"/>
<keyword evidence="6" id="KW-1185">Reference proteome</keyword>
<keyword evidence="3 4" id="KW-0143">Chaperone</keyword>
<dbReference type="GO" id="GO:0006121">
    <property type="term" value="P:mitochondrial electron transport, succinate to ubiquinone"/>
    <property type="evidence" value="ECO:0007669"/>
    <property type="project" value="UniProtKB-UniRule"/>
</dbReference>
<dbReference type="STRING" id="195883.A0A482WV15"/>
<evidence type="ECO:0000256" key="4">
    <source>
        <dbReference type="HAMAP-Rule" id="MF_03057"/>
    </source>
</evidence>
<dbReference type="FunCoup" id="A0A482WV15">
    <property type="interactions" value="1322"/>
</dbReference>
<dbReference type="InterPro" id="IPR005631">
    <property type="entry name" value="SDH"/>
</dbReference>
<dbReference type="FunFam" id="1.10.150.250:FF:000002">
    <property type="entry name" value="Succinate dehydrogenase assembly factor 2, mitochondrial"/>
    <property type="match status" value="1"/>
</dbReference>
<dbReference type="OrthoDB" id="284292at2759"/>
<proteinExistence type="inferred from homology"/>
<dbReference type="InterPro" id="IPR028882">
    <property type="entry name" value="SDHAF2"/>
</dbReference>
<name>A0A482WV15_LAOST</name>
<dbReference type="GO" id="GO:0005759">
    <property type="term" value="C:mitochondrial matrix"/>
    <property type="evidence" value="ECO:0007669"/>
    <property type="project" value="UniProtKB-SubCell"/>
</dbReference>
<dbReference type="SUPFAM" id="SSF109910">
    <property type="entry name" value="YgfY-like"/>
    <property type="match status" value="1"/>
</dbReference>
<dbReference type="Pfam" id="PF03937">
    <property type="entry name" value="Sdh5"/>
    <property type="match status" value="1"/>
</dbReference>
<evidence type="ECO:0000256" key="2">
    <source>
        <dbReference type="ARBA" id="ARBA00023128"/>
    </source>
</evidence>
<evidence type="ECO:0000313" key="5">
    <source>
        <dbReference type="EMBL" id="RZF37354.1"/>
    </source>
</evidence>
<dbReference type="GO" id="GO:0006099">
    <property type="term" value="P:tricarboxylic acid cycle"/>
    <property type="evidence" value="ECO:0007669"/>
    <property type="project" value="TreeGrafter"/>
</dbReference>
<dbReference type="InterPro" id="IPR036714">
    <property type="entry name" value="SDH_sf"/>
</dbReference>
<organism evidence="5 6">
    <name type="scientific">Laodelphax striatellus</name>
    <name type="common">Small brown planthopper</name>
    <name type="synonym">Delphax striatella</name>
    <dbReference type="NCBI Taxonomy" id="195883"/>
    <lineage>
        <taxon>Eukaryota</taxon>
        <taxon>Metazoa</taxon>
        <taxon>Ecdysozoa</taxon>
        <taxon>Arthropoda</taxon>
        <taxon>Hexapoda</taxon>
        <taxon>Insecta</taxon>
        <taxon>Pterygota</taxon>
        <taxon>Neoptera</taxon>
        <taxon>Paraneoptera</taxon>
        <taxon>Hemiptera</taxon>
        <taxon>Auchenorrhyncha</taxon>
        <taxon>Fulgoroidea</taxon>
        <taxon>Delphacidae</taxon>
        <taxon>Criomorphinae</taxon>
        <taxon>Laodelphax</taxon>
    </lineage>
</organism>
<keyword evidence="2 4" id="KW-0496">Mitochondrion</keyword>
<dbReference type="Proteomes" id="UP000291343">
    <property type="component" value="Unassembled WGS sequence"/>
</dbReference>
<reference evidence="5 6" key="1">
    <citation type="journal article" date="2017" name="Gigascience">
        <title>Genome sequence of the small brown planthopper, Laodelphax striatellus.</title>
        <authorList>
            <person name="Zhu J."/>
            <person name="Jiang F."/>
            <person name="Wang X."/>
            <person name="Yang P."/>
            <person name="Bao Y."/>
            <person name="Zhao W."/>
            <person name="Wang W."/>
            <person name="Lu H."/>
            <person name="Wang Q."/>
            <person name="Cui N."/>
            <person name="Li J."/>
            <person name="Chen X."/>
            <person name="Luo L."/>
            <person name="Yu J."/>
            <person name="Kang L."/>
            <person name="Cui F."/>
        </authorList>
    </citation>
    <scope>NUCLEOTIDE SEQUENCE [LARGE SCALE GENOMIC DNA]</scope>
    <source>
        <strain evidence="5">Lst14</strain>
    </source>
</reference>
<comment type="subcellular location">
    <subcellularLocation>
        <location evidence="1 4">Mitochondrion matrix</location>
    </subcellularLocation>
</comment>
<dbReference type="Gene3D" id="1.10.150.250">
    <property type="entry name" value="Flavinator of succinate dehydrogenase"/>
    <property type="match status" value="1"/>
</dbReference>
<sequence length="161" mass="19187">MQCFRLSKRIFAMELQQVTLKNCGRMMRTSSDLRSEPEEFFPPSREPSIPRYEEKMNESLEVKRARLLYQSRKRGMLENDILLGNFANDFLQKMDKTELGDYDRLINLPSNDWDIYYWATGIKPTPTEFENSVMQKLKEYVQSAERLKRLRQPDSFIRATN</sequence>
<protein>
    <recommendedName>
        <fullName evidence="4">Succinate dehydrogenase assembly factor 2, mitochondrial</fullName>
        <shortName evidence="4">SDH assembly factor 2</shortName>
        <shortName evidence="4">SDHAF2</shortName>
    </recommendedName>
</protein>
<dbReference type="AlphaFoldDB" id="A0A482WV15"/>
<gene>
    <name evidence="5" type="ORF">LSTR_LSTR010449</name>
</gene>
<dbReference type="PANTHER" id="PTHR12469:SF2">
    <property type="entry name" value="SUCCINATE DEHYDROGENASE ASSEMBLY FACTOR 2, MITOCHONDRIAL"/>
    <property type="match status" value="1"/>
</dbReference>
<comment type="subunit">
    <text evidence="4">Interacts with the flavoprotein subunit within the SDH catalytic dimer.</text>
</comment>
<dbReference type="EMBL" id="QKKF02024659">
    <property type="protein sequence ID" value="RZF37354.1"/>
    <property type="molecule type" value="Genomic_DNA"/>
</dbReference>
<evidence type="ECO:0000256" key="1">
    <source>
        <dbReference type="ARBA" id="ARBA00004305"/>
    </source>
</evidence>
<accession>A0A482WV15</accession>
<comment type="function">
    <text evidence="4">Plays an essential role in the assembly of succinate dehydrogenase (SDH), an enzyme complex (also referred to as respiratory complex II) that is a component of both the tricarboxylic acid (TCA) cycle and the mitochondrial electron transport chain, and which couples the oxidation of succinate to fumarate with the reduction of ubiquinone (coenzyme Q) to ubiquinol. Required for flavinylation (covalent attachment of FAD) of the flavoprotein subunit of the SDH catalytic dimer.</text>
</comment>
<dbReference type="PANTHER" id="PTHR12469">
    <property type="entry name" value="PROTEIN EMI5 HOMOLOG, MITOCHONDRIAL"/>
    <property type="match status" value="1"/>
</dbReference>
<evidence type="ECO:0000256" key="3">
    <source>
        <dbReference type="ARBA" id="ARBA00023186"/>
    </source>
</evidence>
<comment type="caution">
    <text evidence="5">The sequence shown here is derived from an EMBL/GenBank/DDBJ whole genome shotgun (WGS) entry which is preliminary data.</text>
</comment>
<evidence type="ECO:0000313" key="6">
    <source>
        <dbReference type="Proteomes" id="UP000291343"/>
    </source>
</evidence>
<comment type="similarity">
    <text evidence="4">Belongs to the SDHAF2 family.</text>
</comment>
<dbReference type="HAMAP" id="MF_03057">
    <property type="entry name" value="SDHAF2"/>
    <property type="match status" value="1"/>
</dbReference>